<comment type="caution">
    <text evidence="1">The sequence shown here is derived from an EMBL/GenBank/DDBJ whole genome shotgun (WGS) entry which is preliminary data.</text>
</comment>
<proteinExistence type="predicted"/>
<evidence type="ECO:0000313" key="2">
    <source>
        <dbReference type="Proteomes" id="UP001595839"/>
    </source>
</evidence>
<keyword evidence="2" id="KW-1185">Reference proteome</keyword>
<dbReference type="EMBL" id="JBHSFK010000039">
    <property type="protein sequence ID" value="MFC4505999.1"/>
    <property type="molecule type" value="Genomic_DNA"/>
</dbReference>
<name>A0ABV9B1H8_9ACTN</name>
<reference evidence="2" key="1">
    <citation type="journal article" date="2019" name="Int. J. Syst. Evol. Microbiol.">
        <title>The Global Catalogue of Microorganisms (GCM) 10K type strain sequencing project: providing services to taxonomists for standard genome sequencing and annotation.</title>
        <authorList>
            <consortium name="The Broad Institute Genomics Platform"/>
            <consortium name="The Broad Institute Genome Sequencing Center for Infectious Disease"/>
            <person name="Wu L."/>
            <person name="Ma J."/>
        </authorList>
    </citation>
    <scope>NUCLEOTIDE SEQUENCE [LARGE SCALE GENOMIC DNA]</scope>
    <source>
        <strain evidence="2">CGMCC 4.7177</strain>
    </source>
</reference>
<accession>A0ABV9B1H8</accession>
<dbReference type="RefSeq" id="WP_381183331.1">
    <property type="nucleotide sequence ID" value="NZ_JBHSFK010000039.1"/>
</dbReference>
<dbReference type="Gene3D" id="3.40.1190.10">
    <property type="entry name" value="Mur-like, catalytic domain"/>
    <property type="match status" value="1"/>
</dbReference>
<dbReference type="Proteomes" id="UP001595839">
    <property type="component" value="Unassembled WGS sequence"/>
</dbReference>
<dbReference type="InterPro" id="IPR036565">
    <property type="entry name" value="Mur-like_cat_sf"/>
</dbReference>
<dbReference type="SUPFAM" id="SSF53623">
    <property type="entry name" value="MurD-like peptide ligases, catalytic domain"/>
    <property type="match status" value="1"/>
</dbReference>
<evidence type="ECO:0000313" key="1">
    <source>
        <dbReference type="EMBL" id="MFC4505999.1"/>
    </source>
</evidence>
<gene>
    <name evidence="1" type="ORF">ACFPIH_42240</name>
</gene>
<sequence length="107" mass="11437">MRFRETDLMTIRRDMERCPVANFPSPVTDFVTAVALQFFPGAKLDCAVTETSFGGLLDATETVARNCRIALLNAVDLDRTAVLGETSPRIAVREAGTAAAGEGTVTS</sequence>
<protein>
    <submittedName>
        <fullName evidence="1">Uncharacterized protein</fullName>
    </submittedName>
</protein>
<organism evidence="1 2">
    <name type="scientific">Streptomyces vulcanius</name>
    <dbReference type="NCBI Taxonomy" id="1441876"/>
    <lineage>
        <taxon>Bacteria</taxon>
        <taxon>Bacillati</taxon>
        <taxon>Actinomycetota</taxon>
        <taxon>Actinomycetes</taxon>
        <taxon>Kitasatosporales</taxon>
        <taxon>Streptomycetaceae</taxon>
        <taxon>Streptomyces</taxon>
    </lineage>
</organism>